<keyword evidence="5" id="KW-1185">Reference proteome</keyword>
<feature type="transmembrane region" description="Helical" evidence="1">
    <location>
        <begin position="124"/>
        <end position="144"/>
    </location>
</feature>
<feature type="signal peptide" evidence="2">
    <location>
        <begin position="1"/>
        <end position="23"/>
    </location>
</feature>
<reference evidence="4" key="5">
    <citation type="journal article" date="2021" name="G3 (Bethesda)">
        <title>Aegilops tauschii genome assembly Aet v5.0 features greater sequence contiguity and improved annotation.</title>
        <authorList>
            <person name="Wang L."/>
            <person name="Zhu T."/>
            <person name="Rodriguez J.C."/>
            <person name="Deal K.R."/>
            <person name="Dubcovsky J."/>
            <person name="McGuire P.E."/>
            <person name="Lux T."/>
            <person name="Spannagl M."/>
            <person name="Mayer K.F.X."/>
            <person name="Baldrich P."/>
            <person name="Meyers B.C."/>
            <person name="Huo N."/>
            <person name="Gu Y.Q."/>
            <person name="Zhou H."/>
            <person name="Devos K.M."/>
            <person name="Bennetzen J.L."/>
            <person name="Unver T."/>
            <person name="Budak H."/>
            <person name="Gulick P.J."/>
            <person name="Galiba G."/>
            <person name="Kalapos B."/>
            <person name="Nelson D.R."/>
            <person name="Li P."/>
            <person name="You F.M."/>
            <person name="Luo M.C."/>
            <person name="Dvorak J."/>
        </authorList>
    </citation>
    <scope>NUCLEOTIDE SEQUENCE [LARGE SCALE GENOMIC DNA]</scope>
    <source>
        <strain evidence="4">cv. AL8/78</strain>
    </source>
</reference>
<dbReference type="Gramene" id="AET5Gv21020600.1">
    <property type="protein sequence ID" value="AET5Gv21020600.1"/>
    <property type="gene ID" value="AET5Gv21020600"/>
</dbReference>
<dbReference type="InterPro" id="IPR015894">
    <property type="entry name" value="Guanylate-bd_N"/>
</dbReference>
<keyword evidence="1" id="KW-1133">Transmembrane helix</keyword>
<dbReference type="AlphaFoldDB" id="A0A453M2E7"/>
<reference evidence="4" key="3">
    <citation type="journal article" date="2017" name="Nature">
        <title>Genome sequence of the progenitor of the wheat D genome Aegilops tauschii.</title>
        <authorList>
            <person name="Luo M.C."/>
            <person name="Gu Y.Q."/>
            <person name="Puiu D."/>
            <person name="Wang H."/>
            <person name="Twardziok S.O."/>
            <person name="Deal K.R."/>
            <person name="Huo N."/>
            <person name="Zhu T."/>
            <person name="Wang L."/>
            <person name="Wang Y."/>
            <person name="McGuire P.E."/>
            <person name="Liu S."/>
            <person name="Long H."/>
            <person name="Ramasamy R.K."/>
            <person name="Rodriguez J.C."/>
            <person name="Van S.L."/>
            <person name="Yuan L."/>
            <person name="Wang Z."/>
            <person name="Xia Z."/>
            <person name="Xiao L."/>
            <person name="Anderson O.D."/>
            <person name="Ouyang S."/>
            <person name="Liang Y."/>
            <person name="Zimin A.V."/>
            <person name="Pertea G."/>
            <person name="Qi P."/>
            <person name="Bennetzen J.L."/>
            <person name="Dai X."/>
            <person name="Dawson M.W."/>
            <person name="Muller H.G."/>
            <person name="Kugler K."/>
            <person name="Rivarola-Duarte L."/>
            <person name="Spannagl M."/>
            <person name="Mayer K.F.X."/>
            <person name="Lu F.H."/>
            <person name="Bevan M.W."/>
            <person name="Leroy P."/>
            <person name="Li P."/>
            <person name="You F.M."/>
            <person name="Sun Q."/>
            <person name="Liu Z."/>
            <person name="Lyons E."/>
            <person name="Wicker T."/>
            <person name="Salzberg S.L."/>
            <person name="Devos K.M."/>
            <person name="Dvorak J."/>
        </authorList>
    </citation>
    <scope>NUCLEOTIDE SEQUENCE [LARGE SCALE GENOMIC DNA]</scope>
    <source>
        <strain evidence="4">cv. AL8/78</strain>
    </source>
</reference>
<sequence length="183" mass="20580">MGRRWAPGICAVALLWLAAAAAGDPDPDELERAFPIVEPDYGHTKLRLSEQGLEAIRRIENPIAIVGVIGPYRSGKSFLLNQLLSLSCDKGFGVGHMRDTKTKGDFFVARSCSCSCILYLLREVYKFMTIPVLLLQVYGFGVNLLRWMLMAPKYLSFILTQKDLRVLGSPMYTMIGYLLWRQS</sequence>
<reference evidence="5" key="1">
    <citation type="journal article" date="2014" name="Science">
        <title>Ancient hybridizations among the ancestral genomes of bread wheat.</title>
        <authorList>
            <consortium name="International Wheat Genome Sequencing Consortium,"/>
            <person name="Marcussen T."/>
            <person name="Sandve S.R."/>
            <person name="Heier L."/>
            <person name="Spannagl M."/>
            <person name="Pfeifer M."/>
            <person name="Jakobsen K.S."/>
            <person name="Wulff B.B."/>
            <person name="Steuernagel B."/>
            <person name="Mayer K.F."/>
            <person name="Olsen O.A."/>
        </authorList>
    </citation>
    <scope>NUCLEOTIDE SEQUENCE [LARGE SCALE GENOMIC DNA]</scope>
    <source>
        <strain evidence="5">cv. AL8/78</strain>
    </source>
</reference>
<dbReference type="Gene3D" id="3.40.50.300">
    <property type="entry name" value="P-loop containing nucleotide triphosphate hydrolases"/>
    <property type="match status" value="1"/>
</dbReference>
<evidence type="ECO:0000259" key="3">
    <source>
        <dbReference type="Pfam" id="PF02263"/>
    </source>
</evidence>
<protein>
    <recommendedName>
        <fullName evidence="3">Guanylate-binding protein N-terminal domain-containing protein</fullName>
    </recommendedName>
</protein>
<dbReference type="InterPro" id="IPR027417">
    <property type="entry name" value="P-loop_NTPase"/>
</dbReference>
<dbReference type="Proteomes" id="UP000015105">
    <property type="component" value="Chromosome 5D"/>
</dbReference>
<feature type="domain" description="Guanylate-binding protein N-terminal" evidence="3">
    <location>
        <begin position="45"/>
        <end position="104"/>
    </location>
</feature>
<keyword evidence="1" id="KW-0812">Transmembrane</keyword>
<dbReference type="EnsemblPlants" id="AET5Gv21020600.1">
    <property type="protein sequence ID" value="AET5Gv21020600.1"/>
    <property type="gene ID" value="AET5Gv21020600"/>
</dbReference>
<dbReference type="SUPFAM" id="SSF52540">
    <property type="entry name" value="P-loop containing nucleoside triphosphate hydrolases"/>
    <property type="match status" value="1"/>
</dbReference>
<evidence type="ECO:0000313" key="5">
    <source>
        <dbReference type="Proteomes" id="UP000015105"/>
    </source>
</evidence>
<proteinExistence type="predicted"/>
<dbReference type="GO" id="GO:0003924">
    <property type="term" value="F:GTPase activity"/>
    <property type="evidence" value="ECO:0007669"/>
    <property type="project" value="InterPro"/>
</dbReference>
<dbReference type="PANTHER" id="PTHR10751">
    <property type="entry name" value="GUANYLATE BINDING PROTEIN"/>
    <property type="match status" value="1"/>
</dbReference>
<feature type="chain" id="PRO_5019372916" description="Guanylate-binding protein N-terminal domain-containing protein" evidence="2">
    <location>
        <begin position="24"/>
        <end position="183"/>
    </location>
</feature>
<reference evidence="5" key="2">
    <citation type="journal article" date="2017" name="Nat. Plants">
        <title>The Aegilops tauschii genome reveals multiple impacts of transposons.</title>
        <authorList>
            <person name="Zhao G."/>
            <person name="Zou C."/>
            <person name="Li K."/>
            <person name="Wang K."/>
            <person name="Li T."/>
            <person name="Gao L."/>
            <person name="Zhang X."/>
            <person name="Wang H."/>
            <person name="Yang Z."/>
            <person name="Liu X."/>
            <person name="Jiang W."/>
            <person name="Mao L."/>
            <person name="Kong X."/>
            <person name="Jiao Y."/>
            <person name="Jia J."/>
        </authorList>
    </citation>
    <scope>NUCLEOTIDE SEQUENCE [LARGE SCALE GENOMIC DNA]</scope>
    <source>
        <strain evidence="5">cv. AL8/78</strain>
    </source>
</reference>
<accession>A0A453M2E7</accession>
<keyword evidence="1" id="KW-0472">Membrane</keyword>
<reference evidence="4" key="4">
    <citation type="submission" date="2019-03" db="UniProtKB">
        <authorList>
            <consortium name="EnsemblPlants"/>
        </authorList>
    </citation>
    <scope>IDENTIFICATION</scope>
</reference>
<dbReference type="Pfam" id="PF02263">
    <property type="entry name" value="GBP"/>
    <property type="match status" value="1"/>
</dbReference>
<evidence type="ECO:0000256" key="2">
    <source>
        <dbReference type="SAM" id="SignalP"/>
    </source>
</evidence>
<evidence type="ECO:0000256" key="1">
    <source>
        <dbReference type="SAM" id="Phobius"/>
    </source>
</evidence>
<name>A0A453M2E7_AEGTS</name>
<organism evidence="4 5">
    <name type="scientific">Aegilops tauschii subsp. strangulata</name>
    <name type="common">Goatgrass</name>
    <dbReference type="NCBI Taxonomy" id="200361"/>
    <lineage>
        <taxon>Eukaryota</taxon>
        <taxon>Viridiplantae</taxon>
        <taxon>Streptophyta</taxon>
        <taxon>Embryophyta</taxon>
        <taxon>Tracheophyta</taxon>
        <taxon>Spermatophyta</taxon>
        <taxon>Magnoliopsida</taxon>
        <taxon>Liliopsida</taxon>
        <taxon>Poales</taxon>
        <taxon>Poaceae</taxon>
        <taxon>BOP clade</taxon>
        <taxon>Pooideae</taxon>
        <taxon>Triticodae</taxon>
        <taxon>Triticeae</taxon>
        <taxon>Triticinae</taxon>
        <taxon>Aegilops</taxon>
    </lineage>
</organism>
<dbReference type="GO" id="GO:0005525">
    <property type="term" value="F:GTP binding"/>
    <property type="evidence" value="ECO:0007669"/>
    <property type="project" value="InterPro"/>
</dbReference>
<evidence type="ECO:0000313" key="4">
    <source>
        <dbReference type="EnsemblPlants" id="AET5Gv21020600.1"/>
    </source>
</evidence>
<keyword evidence="2" id="KW-0732">Signal</keyword>